<dbReference type="AlphaFoldDB" id="A0AB39XUM0"/>
<dbReference type="Gene3D" id="3.50.50.60">
    <property type="entry name" value="FAD/NAD(P)-binding domain"/>
    <property type="match status" value="1"/>
</dbReference>
<proteinExistence type="predicted"/>
<gene>
    <name evidence="2" type="ORF">AB5J51_00595</name>
</gene>
<dbReference type="InterPro" id="IPR002937">
    <property type="entry name" value="Amino_oxidase"/>
</dbReference>
<dbReference type="SUPFAM" id="SSF51905">
    <property type="entry name" value="FAD/NAD(P)-binding domain"/>
    <property type="match status" value="1"/>
</dbReference>
<dbReference type="RefSeq" id="WP_369776362.1">
    <property type="nucleotide sequence ID" value="NZ_CP165727.1"/>
</dbReference>
<dbReference type="InterPro" id="IPR036188">
    <property type="entry name" value="FAD/NAD-bd_sf"/>
</dbReference>
<dbReference type="GO" id="GO:0016491">
    <property type="term" value="F:oxidoreductase activity"/>
    <property type="evidence" value="ECO:0007669"/>
    <property type="project" value="InterPro"/>
</dbReference>
<dbReference type="PANTHER" id="PTHR10742">
    <property type="entry name" value="FLAVIN MONOAMINE OXIDASE"/>
    <property type="match status" value="1"/>
</dbReference>
<organism evidence="2">
    <name type="scientific">Streptomyces sp. R33</name>
    <dbReference type="NCBI Taxonomy" id="3238629"/>
    <lineage>
        <taxon>Bacteria</taxon>
        <taxon>Bacillati</taxon>
        <taxon>Actinomycetota</taxon>
        <taxon>Actinomycetes</taxon>
        <taxon>Kitasatosporales</taxon>
        <taxon>Streptomycetaceae</taxon>
        <taxon>Streptomyces</taxon>
    </lineage>
</organism>
<evidence type="ECO:0000313" key="2">
    <source>
        <dbReference type="EMBL" id="XDV61595.1"/>
    </source>
</evidence>
<protein>
    <submittedName>
        <fullName evidence="2">Flavin monoamine oxidase family protein</fullName>
    </submittedName>
</protein>
<name>A0AB39XUM0_9ACTN</name>
<dbReference type="InterPro" id="IPR050281">
    <property type="entry name" value="Flavin_monoamine_oxidase"/>
</dbReference>
<reference evidence="2" key="1">
    <citation type="submission" date="2024-08" db="EMBL/GenBank/DDBJ databases">
        <authorList>
            <person name="Yu S.T."/>
        </authorList>
    </citation>
    <scope>NUCLEOTIDE SEQUENCE</scope>
    <source>
        <strain evidence="2">R33</strain>
    </source>
</reference>
<evidence type="ECO:0000259" key="1">
    <source>
        <dbReference type="Pfam" id="PF01593"/>
    </source>
</evidence>
<sequence>MCCLLAFGPLDQSAATEFFRTYALSGWDVPQMLAALSATKLVKGTSELVESIAGQANLAEIRLNSTVRRVVQNGGGVRVELEGGDTLEAPAALIALPMNVLNSVEFEPPLSQAKRTASQERHAGAGRKSIVKVKGDIGNVSVLAPEAQAVNWAVTYHRGTQGTWLIVFSANPDRLHMTAFDDTDGMQEALQPLLPGVEVESIAGWDWNDDPLALGTWCIYRPGQLAKVLPDLRTTEGRLFFAGADSAKAWRSFIDTRLPHCRTREYLCRPE</sequence>
<dbReference type="Pfam" id="PF01593">
    <property type="entry name" value="Amino_oxidase"/>
    <property type="match status" value="1"/>
</dbReference>
<feature type="domain" description="Amine oxidase" evidence="1">
    <location>
        <begin position="31"/>
        <end position="255"/>
    </location>
</feature>
<dbReference type="EMBL" id="CP165727">
    <property type="protein sequence ID" value="XDV61595.1"/>
    <property type="molecule type" value="Genomic_DNA"/>
</dbReference>
<accession>A0AB39XUM0</accession>
<dbReference type="PANTHER" id="PTHR10742:SF410">
    <property type="entry name" value="LYSINE-SPECIFIC HISTONE DEMETHYLASE 2"/>
    <property type="match status" value="1"/>
</dbReference>